<sequence length="378" mass="41491">MDASEASTHRKSPKRRGRKSTVLARFKEAFSDVLTDLEDDGVACDVCGRSDSWDEDVILLCDGCDAAAHMRCYGISQEDADADQFFCAFCKRLREDPTTCGQRECVVCPRKNGMMVPTEDGRWTHVMCAVWVPEMMVDVTKKRGSGIANIQPARFTAACQICKEEGIGAIVQCAAPKCFATFHPICGRLMGWGLDLVIQLGAEGTEADEGGEGDYKAYCHRHASLVYAPHTAAAAAAAEEIFIPLEHRSTAKKHALLRVSHLLRRNRTICNEVHKLHQEGTPWALLTSERLLFECHKNLAAVSREWATLQRTQPPKVTAIPDLIGQEDDGEQRDGEGESDEAVDERGTGDMVADMDEVTVANGTRKAVIDKATKSIAP</sequence>
<dbReference type="SMART" id="SM00249">
    <property type="entry name" value="PHD"/>
    <property type="match status" value="2"/>
</dbReference>
<name>A0A0G4FNH1_VITBC</name>
<dbReference type="InterPro" id="IPR050701">
    <property type="entry name" value="Histone_Mod_Regulator"/>
</dbReference>
<dbReference type="InterPro" id="IPR011011">
    <property type="entry name" value="Znf_FYVE_PHD"/>
</dbReference>
<evidence type="ECO:0000259" key="7">
    <source>
        <dbReference type="PROSITE" id="PS51805"/>
    </source>
</evidence>
<proteinExistence type="predicted"/>
<dbReference type="PANTHER" id="PTHR13793:SF107">
    <property type="entry name" value="BROMODOMAIN-CONTAINING PROTEIN HOMOLOG"/>
    <property type="match status" value="1"/>
</dbReference>
<dbReference type="PANTHER" id="PTHR13793">
    <property type="entry name" value="PHD FINGER PROTEINS"/>
    <property type="match status" value="1"/>
</dbReference>
<evidence type="ECO:0000256" key="2">
    <source>
        <dbReference type="ARBA" id="ARBA00022771"/>
    </source>
</evidence>
<dbReference type="PROSITE" id="PS51805">
    <property type="entry name" value="EPHD"/>
    <property type="match status" value="1"/>
</dbReference>
<evidence type="ECO:0000259" key="6">
    <source>
        <dbReference type="PROSITE" id="PS50016"/>
    </source>
</evidence>
<dbReference type="Pfam" id="PF13832">
    <property type="entry name" value="zf-HC5HC2H_2"/>
    <property type="match status" value="1"/>
</dbReference>
<evidence type="ECO:0000256" key="3">
    <source>
        <dbReference type="ARBA" id="ARBA00022833"/>
    </source>
</evidence>
<dbReference type="VEuPathDB" id="CryptoDB:Vbra_21525"/>
<dbReference type="OrthoDB" id="20839at2759"/>
<dbReference type="InterPro" id="IPR034732">
    <property type="entry name" value="EPHD"/>
</dbReference>
<evidence type="ECO:0000256" key="4">
    <source>
        <dbReference type="PROSITE-ProRule" id="PRU00146"/>
    </source>
</evidence>
<keyword evidence="1" id="KW-0479">Metal-binding</keyword>
<evidence type="ECO:0008006" key="10">
    <source>
        <dbReference type="Google" id="ProtNLM"/>
    </source>
</evidence>
<keyword evidence="9" id="KW-1185">Reference proteome</keyword>
<gene>
    <name evidence="8" type="ORF">Vbra_21525</name>
</gene>
<feature type="domain" description="PHD-type" evidence="6">
    <location>
        <begin position="41"/>
        <end position="93"/>
    </location>
</feature>
<dbReference type="InterPro" id="IPR001965">
    <property type="entry name" value="Znf_PHD"/>
</dbReference>
<dbReference type="InParanoid" id="A0A0G4FNH1"/>
<evidence type="ECO:0000313" key="8">
    <source>
        <dbReference type="EMBL" id="CEM15761.1"/>
    </source>
</evidence>
<dbReference type="Gene3D" id="3.30.40.10">
    <property type="entry name" value="Zinc/RING finger domain, C3HC4 (zinc finger)"/>
    <property type="match status" value="2"/>
</dbReference>
<protein>
    <recommendedName>
        <fullName evidence="10">PHD-type domain-containing protein</fullName>
    </recommendedName>
</protein>
<feature type="compositionally biased region" description="Basic and acidic residues" evidence="5">
    <location>
        <begin position="367"/>
        <end position="378"/>
    </location>
</feature>
<feature type="region of interest" description="Disordered" evidence="5">
    <location>
        <begin position="317"/>
        <end position="378"/>
    </location>
</feature>
<keyword evidence="2 4" id="KW-0863">Zinc-finger</keyword>
<dbReference type="InterPro" id="IPR013083">
    <property type="entry name" value="Znf_RING/FYVE/PHD"/>
</dbReference>
<feature type="compositionally biased region" description="Acidic residues" evidence="5">
    <location>
        <begin position="325"/>
        <end position="343"/>
    </location>
</feature>
<dbReference type="STRING" id="1169540.A0A0G4FNH1"/>
<evidence type="ECO:0000313" key="9">
    <source>
        <dbReference type="Proteomes" id="UP000041254"/>
    </source>
</evidence>
<dbReference type="InterPro" id="IPR019787">
    <property type="entry name" value="Znf_PHD-finger"/>
</dbReference>
<evidence type="ECO:0000256" key="1">
    <source>
        <dbReference type="ARBA" id="ARBA00022723"/>
    </source>
</evidence>
<dbReference type="Proteomes" id="UP000041254">
    <property type="component" value="Unassembled WGS sequence"/>
</dbReference>
<evidence type="ECO:0000256" key="5">
    <source>
        <dbReference type="SAM" id="MobiDB-lite"/>
    </source>
</evidence>
<dbReference type="GO" id="GO:0008270">
    <property type="term" value="F:zinc ion binding"/>
    <property type="evidence" value="ECO:0007669"/>
    <property type="project" value="UniProtKB-KW"/>
</dbReference>
<organism evidence="8 9">
    <name type="scientific">Vitrella brassicaformis (strain CCMP3155)</name>
    <dbReference type="NCBI Taxonomy" id="1169540"/>
    <lineage>
        <taxon>Eukaryota</taxon>
        <taxon>Sar</taxon>
        <taxon>Alveolata</taxon>
        <taxon>Colpodellida</taxon>
        <taxon>Vitrellaceae</taxon>
        <taxon>Vitrella</taxon>
    </lineage>
</organism>
<dbReference type="AlphaFoldDB" id="A0A0G4FNH1"/>
<dbReference type="EMBL" id="CDMY01000470">
    <property type="protein sequence ID" value="CEM15761.1"/>
    <property type="molecule type" value="Genomic_DNA"/>
</dbReference>
<dbReference type="Pfam" id="PF00628">
    <property type="entry name" value="PHD"/>
    <property type="match status" value="1"/>
</dbReference>
<keyword evidence="3" id="KW-0862">Zinc</keyword>
<dbReference type="PROSITE" id="PS50016">
    <property type="entry name" value="ZF_PHD_2"/>
    <property type="match status" value="1"/>
</dbReference>
<dbReference type="GO" id="GO:0006357">
    <property type="term" value="P:regulation of transcription by RNA polymerase II"/>
    <property type="evidence" value="ECO:0007669"/>
    <property type="project" value="TreeGrafter"/>
</dbReference>
<reference evidence="8 9" key="1">
    <citation type="submission" date="2014-11" db="EMBL/GenBank/DDBJ databases">
        <authorList>
            <person name="Zhu J."/>
            <person name="Qi W."/>
            <person name="Song R."/>
        </authorList>
    </citation>
    <scope>NUCLEOTIDE SEQUENCE [LARGE SCALE GENOMIC DNA]</scope>
</reference>
<dbReference type="SUPFAM" id="SSF57903">
    <property type="entry name" value="FYVE/PHD zinc finger"/>
    <property type="match status" value="1"/>
</dbReference>
<dbReference type="OMA" id="YCHRHAS"/>
<accession>A0A0G4FNH1</accession>
<feature type="domain" description="PHD-type" evidence="7">
    <location>
        <begin position="102"/>
        <end position="223"/>
    </location>
</feature>